<dbReference type="PATRIC" id="fig|1072256.5.peg.1531"/>
<gene>
    <name evidence="2" type="ORF">CUTER_07740</name>
</gene>
<accession>A0A0G3HK57</accession>
<organism evidence="2 3">
    <name type="scientific">Corynebacterium uterequi</name>
    <dbReference type="NCBI Taxonomy" id="1072256"/>
    <lineage>
        <taxon>Bacteria</taxon>
        <taxon>Bacillati</taxon>
        <taxon>Actinomycetota</taxon>
        <taxon>Actinomycetes</taxon>
        <taxon>Mycobacteriales</taxon>
        <taxon>Corynebacteriaceae</taxon>
        <taxon>Corynebacterium</taxon>
    </lineage>
</organism>
<dbReference type="STRING" id="1072256.CUTER_07740"/>
<dbReference type="EMBL" id="CP011546">
    <property type="protein sequence ID" value="AKK11537.1"/>
    <property type="molecule type" value="Genomic_DNA"/>
</dbReference>
<reference evidence="3" key="2">
    <citation type="submission" date="2015-05" db="EMBL/GenBank/DDBJ databases">
        <title>Complete genome sequence of Corynebacterium uterequi DSM 45634, isolated from the uterus of a maiden mare.</title>
        <authorList>
            <person name="Ruckert C."/>
            <person name="Albersmeier A."/>
            <person name="Winkler A."/>
            <person name="Tauch A."/>
        </authorList>
    </citation>
    <scope>NUCLEOTIDE SEQUENCE [LARGE SCALE GENOMIC DNA]</scope>
    <source>
        <strain evidence="3">DSM 45634</strain>
    </source>
</reference>
<protein>
    <submittedName>
        <fullName evidence="2">Uncharacterized protein</fullName>
    </submittedName>
</protein>
<sequence length="93" mass="9320">MAVMLRVDLANATFADLEAVVAAARVAGASTTTQVALDGSDLVVSVEGPATSSHPASAPTPSEAQPQPPARGQEVGADAALKFIAHLLGENRS</sequence>
<reference evidence="2 3" key="1">
    <citation type="journal article" date="2015" name="Genome Announc.">
        <title>Virulence Factor Genes Detected in the Complete Genome Sequence of Corynebacterium uterequi DSM 45634, Isolated from the Uterus of a Maiden Mare.</title>
        <authorList>
            <person name="Ruckert C."/>
            <person name="Kriete M."/>
            <person name="Jaenicke S."/>
            <person name="Winkler A."/>
            <person name="Tauch A."/>
        </authorList>
    </citation>
    <scope>NUCLEOTIDE SEQUENCE [LARGE SCALE GENOMIC DNA]</scope>
    <source>
        <strain evidence="2 3">DSM 45634</strain>
    </source>
</reference>
<keyword evidence="3" id="KW-1185">Reference proteome</keyword>
<feature type="compositionally biased region" description="Low complexity" evidence="1">
    <location>
        <begin position="49"/>
        <end position="64"/>
    </location>
</feature>
<evidence type="ECO:0000313" key="3">
    <source>
        <dbReference type="Proteomes" id="UP000035548"/>
    </source>
</evidence>
<dbReference type="Proteomes" id="UP000035548">
    <property type="component" value="Chromosome"/>
</dbReference>
<evidence type="ECO:0000256" key="1">
    <source>
        <dbReference type="SAM" id="MobiDB-lite"/>
    </source>
</evidence>
<evidence type="ECO:0000313" key="2">
    <source>
        <dbReference type="EMBL" id="AKK11537.1"/>
    </source>
</evidence>
<feature type="region of interest" description="Disordered" evidence="1">
    <location>
        <begin position="46"/>
        <end position="75"/>
    </location>
</feature>
<dbReference type="KEGG" id="cut:CUTER_07740"/>
<proteinExistence type="predicted"/>
<name>A0A0G3HK57_9CORY</name>
<dbReference type="AlphaFoldDB" id="A0A0G3HK57"/>
<dbReference type="RefSeq" id="WP_047259931.1">
    <property type="nucleotide sequence ID" value="NZ_CP011546.1"/>
</dbReference>